<evidence type="ECO:0000313" key="3">
    <source>
        <dbReference type="Proteomes" id="UP000033624"/>
    </source>
</evidence>
<feature type="transmembrane region" description="Helical" evidence="1">
    <location>
        <begin position="65"/>
        <end position="84"/>
    </location>
</feature>
<dbReference type="Proteomes" id="UP000033624">
    <property type="component" value="Unassembled WGS sequence"/>
</dbReference>
<protein>
    <submittedName>
        <fullName evidence="2">Uncharacterized protein</fullName>
    </submittedName>
</protein>
<feature type="transmembrane region" description="Helical" evidence="1">
    <location>
        <begin position="96"/>
        <end position="113"/>
    </location>
</feature>
<name>A0AAE2JTQ3_MYCMY</name>
<keyword evidence="1" id="KW-0812">Transmembrane</keyword>
<dbReference type="AlphaFoldDB" id="A0AAE2JTQ3"/>
<proteinExistence type="predicted"/>
<reference evidence="2 3" key="1">
    <citation type="submission" date="2015-02" db="EMBL/GenBank/DDBJ databases">
        <title>Mycoplasma mycoides subsp. mycoides strain:B237 Genome sequencing.</title>
        <authorList>
            <person name="Fischer A."/>
            <person name="Santana-Cruz I."/>
            <person name="Schieck E."/>
            <person name="Gourle H."/>
            <person name="Lambert M."/>
            <person name="Nadendla S."/>
            <person name="Miller R.A."/>
            <person name="Weber J."/>
            <person name="Bongcam-Rudloff E."/>
            <person name="Vashee S."/>
            <person name="Frey J."/>
            <person name="Jores J."/>
        </authorList>
    </citation>
    <scope>NUCLEOTIDE SEQUENCE [LARGE SCALE GENOMIC DNA]</scope>
    <source>
        <strain evidence="2 3">B237</strain>
    </source>
</reference>
<dbReference type="EMBL" id="LAEW01000001">
    <property type="protein sequence ID" value="KJQ46427.1"/>
    <property type="molecule type" value="Genomic_DNA"/>
</dbReference>
<organism evidence="2 3">
    <name type="scientific">Mycoplasma mycoides subsp. mycoides</name>
    <dbReference type="NCBI Taxonomy" id="2103"/>
    <lineage>
        <taxon>Bacteria</taxon>
        <taxon>Bacillati</taxon>
        <taxon>Mycoplasmatota</taxon>
        <taxon>Mollicutes</taxon>
        <taxon>Mycoplasmataceae</taxon>
        <taxon>Mycoplasma</taxon>
    </lineage>
</organism>
<dbReference type="KEGG" id="mmyi:mycmycITA_00224"/>
<accession>A0AAE2JTQ3</accession>
<evidence type="ECO:0000313" key="2">
    <source>
        <dbReference type="EMBL" id="KJQ46427.1"/>
    </source>
</evidence>
<dbReference type="NCBIfam" id="NF045849">
    <property type="entry name" value="ICE_MMCAP2_0565"/>
    <property type="match status" value="1"/>
</dbReference>
<keyword evidence="1" id="KW-1133">Transmembrane helix</keyword>
<feature type="transmembrane region" description="Helical" evidence="1">
    <location>
        <begin position="20"/>
        <end position="44"/>
    </location>
</feature>
<gene>
    <name evidence="2" type="ORF">TS59_0230</name>
</gene>
<sequence length="114" mass="12606">MNSINTNIMALNPKNVINTFLGPVSIIIIIIQIITCVFLTLQAIKAYIAYSNAEDVTKKRHELKRMIGLIVGIVLVASAWPIIQAALKTVDTNQKFVLNAINFLPIVLPSLHLK</sequence>
<evidence type="ECO:0000256" key="1">
    <source>
        <dbReference type="SAM" id="Phobius"/>
    </source>
</evidence>
<dbReference type="RefSeq" id="WP_015545593.1">
    <property type="nucleotide sequence ID" value="NZ_CP010267.1"/>
</dbReference>
<keyword evidence="1" id="KW-0472">Membrane</keyword>
<comment type="caution">
    <text evidence="2">The sequence shown here is derived from an EMBL/GenBank/DDBJ whole genome shotgun (WGS) entry which is preliminary data.</text>
</comment>